<gene>
    <name evidence="1" type="ORF">NK718_05940</name>
</gene>
<proteinExistence type="predicted"/>
<evidence type="ECO:0008006" key="3">
    <source>
        <dbReference type="Google" id="ProtNLM"/>
    </source>
</evidence>
<organism evidence="1 2">
    <name type="scientific">Alsobacter ponti</name>
    <dbReference type="NCBI Taxonomy" id="2962936"/>
    <lineage>
        <taxon>Bacteria</taxon>
        <taxon>Pseudomonadati</taxon>
        <taxon>Pseudomonadota</taxon>
        <taxon>Alphaproteobacteria</taxon>
        <taxon>Hyphomicrobiales</taxon>
        <taxon>Alsobacteraceae</taxon>
        <taxon>Alsobacter</taxon>
    </lineage>
</organism>
<evidence type="ECO:0000313" key="1">
    <source>
        <dbReference type="EMBL" id="MCP8938049.1"/>
    </source>
</evidence>
<protein>
    <recommendedName>
        <fullName evidence="3">DUF1488 family protein</fullName>
    </recommendedName>
</protein>
<dbReference type="Proteomes" id="UP001205890">
    <property type="component" value="Unassembled WGS sequence"/>
</dbReference>
<comment type="caution">
    <text evidence="1">The sequence shown here is derived from an EMBL/GenBank/DDBJ whole genome shotgun (WGS) entry which is preliminary data.</text>
</comment>
<evidence type="ECO:0000313" key="2">
    <source>
        <dbReference type="Proteomes" id="UP001205890"/>
    </source>
</evidence>
<accession>A0ABT1L9C4</accession>
<sequence>MSDPRAPSSPADAAWLWRDDVDALAFRPPGRAGLCFVHRLAFRALLRAEPAPVACLAFFRRHAAAFEAAALAKASARALPDDANFHLTSRDVARRLTVAKAESTVEP</sequence>
<dbReference type="EMBL" id="JANCLU010000004">
    <property type="protein sequence ID" value="MCP8938049.1"/>
    <property type="molecule type" value="Genomic_DNA"/>
</dbReference>
<dbReference type="RefSeq" id="WP_254739564.1">
    <property type="nucleotide sequence ID" value="NZ_JANCLU010000004.1"/>
</dbReference>
<keyword evidence="2" id="KW-1185">Reference proteome</keyword>
<name>A0ABT1L9C4_9HYPH</name>
<reference evidence="1 2" key="1">
    <citation type="submission" date="2022-07" db="EMBL/GenBank/DDBJ databases">
        <authorList>
            <person name="Li W.-J."/>
            <person name="Deng Q.-Q."/>
        </authorList>
    </citation>
    <scope>NUCLEOTIDE SEQUENCE [LARGE SCALE GENOMIC DNA]</scope>
    <source>
        <strain evidence="1 2">SYSU M60028</strain>
    </source>
</reference>